<feature type="region of interest" description="Disordered" evidence="2">
    <location>
        <begin position="1092"/>
        <end position="1111"/>
    </location>
</feature>
<dbReference type="EMBL" id="SGPL01000019">
    <property type="protein sequence ID" value="THH20544.1"/>
    <property type="molecule type" value="Genomic_DNA"/>
</dbReference>
<sequence length="1236" mass="132213">MASAGRLSSIVRQTSLRTPVRFISTTPVVREEVVTNLGTPPIQKKPVGGIRGGIIGFLFGFSLASSFAAYRLLDEYKQASAALQASVEELQRSTEKVSAHVRRIEAVEKDLKALSEASASKDDLSRVRAEVKKIYDGLHIEFLDLRSFVWGMHFDRWAAIEVSESHERLVREFNSTSDVAVGLPLVLGGYIYATSESRDYYPPDLSWSNFQLGIGTINTEILRRYFVRSELERSRGHCWSLTPNAYIFAGTWRRDGRMVGNQQARGSWSRQYLTRTTNALLSFFPLHRPRQVLAVLLLKLQVLCPWRSSQYAVIQDRCSRPFVTLCYVKRAANQTRGPPRQALVTSGLTAFTDILGISEHSHESILTTVRTSLNLNNPDQIVDPVFALLGNAAAQQGLGKITDPDCLQLAVADQAFTNAKVAGDLDGQVNALIFRALERNSGKVGATTAACTSIQAVNPEIAAIQQHQDPASTNAAATNKAIVLELATQIVSIGGDPQLALQSGTFAPGDINDTTGKGNTCDDANDVEGCIFTQNLLVDDATADEINAAVAGVSSSSAVAVTSNAAAASASSAVSSAHALYNKLPSGDPDETCDTGRVMAFLAVVALLSISWPTVSSAISMTAIQGPAFQSSFVGQTLSNITGVVSAKGSSGFWLTGPASTDVRLSPGLSVFTTSTSIISSVAVGDSITLSARVAEFRSSSSPGNLFATELTSPTNIIILSSNNTVSAIVLGRDRSPPTQALSALDTGADGWLNVPNNVSQIDAVNATLKPAEFGLDFWESLEGVLVTVPEPTAIDFQNSFGEFWVRGAWNATGINSRGGLTITIGPDDVPDANPEAIIIGAPLDGSKNPEVAVGTKLSDITGVIEYQFGFFYLLPTTAPTIISSPDPDVPATNLTSNDSTCVLTLGDYNIENMAPTSSHLPIVAGHIANHLLLPDIVFVQEVQDNSGPTNDGVVSSNVTLTAISSAIVNASDGAVAYDFVVIDPVDGADGGQPGGNIRQAYLYKPQKMKIVPGAPAGGSLNATEAKRGSHGKVKLTYVDSYLYFPALRRRASCIQLQSRPHRPYNSCWDDSRKPLAVLWETPTGHRFFTINHHGTSKGGSSSTGGDARPPVNFNVEKRTTQVEVISTFIQSILDLDPFASILLAGDFNEYSQTRSAFTSLASVMLEADELANVPPVERYTYVFDQNSEALDHVFVTKAVARRGVEIEHVHVNNWSPSLDVRASDHDPSVAKVKVC</sequence>
<dbReference type="AlphaFoldDB" id="A0A4S4M5P9"/>
<feature type="coiled-coil region" evidence="1">
    <location>
        <begin position="73"/>
        <end position="117"/>
    </location>
</feature>
<organism evidence="3 4">
    <name type="scientific">Bondarzewia mesenterica</name>
    <dbReference type="NCBI Taxonomy" id="1095465"/>
    <lineage>
        <taxon>Eukaryota</taxon>
        <taxon>Fungi</taxon>
        <taxon>Dikarya</taxon>
        <taxon>Basidiomycota</taxon>
        <taxon>Agaricomycotina</taxon>
        <taxon>Agaricomycetes</taxon>
        <taxon>Russulales</taxon>
        <taxon>Bondarzewiaceae</taxon>
        <taxon>Bondarzewia</taxon>
    </lineage>
</organism>
<dbReference type="Gene3D" id="3.60.10.10">
    <property type="entry name" value="Endonuclease/exonuclease/phosphatase"/>
    <property type="match status" value="1"/>
</dbReference>
<dbReference type="CDD" id="cd04486">
    <property type="entry name" value="YhcR_OBF_like"/>
    <property type="match status" value="1"/>
</dbReference>
<evidence type="ECO:0008006" key="5">
    <source>
        <dbReference type="Google" id="ProtNLM"/>
    </source>
</evidence>
<keyword evidence="1" id="KW-0175">Coiled coil</keyword>
<gene>
    <name evidence="3" type="ORF">EW146_g821</name>
</gene>
<evidence type="ECO:0000256" key="2">
    <source>
        <dbReference type="SAM" id="MobiDB-lite"/>
    </source>
</evidence>
<accession>A0A4S4M5P9</accession>
<dbReference type="InterPro" id="IPR036691">
    <property type="entry name" value="Endo/exonu/phosph_ase_sf"/>
</dbReference>
<protein>
    <recommendedName>
        <fullName evidence="5">Endonuclease/exonuclease/phosphatase domain-containing protein</fullName>
    </recommendedName>
</protein>
<dbReference type="PANTHER" id="PTHR42834">
    <property type="entry name" value="ENDONUCLEASE/EXONUCLEASE/PHOSPHATASE FAMILY PROTEIN (AFU_ORTHOLOGUE AFUA_3G09210)"/>
    <property type="match status" value="1"/>
</dbReference>
<evidence type="ECO:0000313" key="4">
    <source>
        <dbReference type="Proteomes" id="UP000310158"/>
    </source>
</evidence>
<dbReference type="Proteomes" id="UP000310158">
    <property type="component" value="Unassembled WGS sequence"/>
</dbReference>
<proteinExistence type="predicted"/>
<keyword evidence="4" id="KW-1185">Reference proteome</keyword>
<evidence type="ECO:0000256" key="1">
    <source>
        <dbReference type="SAM" id="Coils"/>
    </source>
</evidence>
<dbReference type="OrthoDB" id="47488at2759"/>
<name>A0A4S4M5P9_9AGAM</name>
<dbReference type="SUPFAM" id="SSF56219">
    <property type="entry name" value="DNase I-like"/>
    <property type="match status" value="1"/>
</dbReference>
<evidence type="ECO:0000313" key="3">
    <source>
        <dbReference type="EMBL" id="THH20544.1"/>
    </source>
</evidence>
<reference evidence="3 4" key="1">
    <citation type="submission" date="2019-02" db="EMBL/GenBank/DDBJ databases">
        <title>Genome sequencing of the rare red list fungi Bondarzewia mesenterica.</title>
        <authorList>
            <person name="Buettner E."/>
            <person name="Kellner H."/>
        </authorList>
    </citation>
    <scope>NUCLEOTIDE SEQUENCE [LARGE SCALE GENOMIC DNA]</scope>
    <source>
        <strain evidence="3 4">DSM 108281</strain>
    </source>
</reference>
<comment type="caution">
    <text evidence="3">The sequence shown here is derived from an EMBL/GenBank/DDBJ whole genome shotgun (WGS) entry which is preliminary data.</text>
</comment>
<dbReference type="PANTHER" id="PTHR42834:SF1">
    <property type="entry name" value="ENDONUCLEASE_EXONUCLEASE_PHOSPHATASE FAMILY PROTEIN (AFU_ORTHOLOGUE AFUA_3G09210)"/>
    <property type="match status" value="1"/>
</dbReference>